<dbReference type="Pfam" id="PF01370">
    <property type="entry name" value="Epimerase"/>
    <property type="match status" value="1"/>
</dbReference>
<evidence type="ECO:0000259" key="8">
    <source>
        <dbReference type="Pfam" id="PF01370"/>
    </source>
</evidence>
<gene>
    <name evidence="9" type="ORF">CHC_T00002686001</name>
</gene>
<comment type="cofactor">
    <cofactor evidence="2">
        <name>NAD(+)</name>
        <dbReference type="ChEBI" id="CHEBI:57540"/>
    </cofactor>
</comment>
<keyword evidence="6" id="KW-0299">Galactose metabolism</keyword>
<evidence type="ECO:0000256" key="3">
    <source>
        <dbReference type="ARBA" id="ARBA00004947"/>
    </source>
</evidence>
<dbReference type="RefSeq" id="XP_005713995.1">
    <property type="nucleotide sequence ID" value="XM_005713938.1"/>
</dbReference>
<dbReference type="EMBL" id="HG001675">
    <property type="protein sequence ID" value="CDF34176.1"/>
    <property type="molecule type" value="Genomic_DNA"/>
</dbReference>
<comment type="pathway">
    <text evidence="3">Carbohydrate metabolism; galactose metabolism.</text>
</comment>
<keyword evidence="5" id="KW-0520">NAD</keyword>
<dbReference type="GO" id="GO:0006012">
    <property type="term" value="P:galactose metabolic process"/>
    <property type="evidence" value="ECO:0007669"/>
    <property type="project" value="UniProtKB-KW"/>
</dbReference>
<dbReference type="KEGG" id="ccp:CHC_T00002686001"/>
<dbReference type="Gene3D" id="3.40.50.720">
    <property type="entry name" value="NAD(P)-binding Rossmann-like Domain"/>
    <property type="match status" value="1"/>
</dbReference>
<keyword evidence="7" id="KW-0413">Isomerase</keyword>
<dbReference type="InterPro" id="IPR001509">
    <property type="entry name" value="Epimerase_deHydtase"/>
</dbReference>
<protein>
    <recommendedName>
        <fullName evidence="4">UDP-glucose 4-epimerase</fullName>
        <ecNumber evidence="4">5.1.3.2</ecNumber>
    </recommendedName>
</protein>
<evidence type="ECO:0000256" key="2">
    <source>
        <dbReference type="ARBA" id="ARBA00001911"/>
    </source>
</evidence>
<evidence type="ECO:0000313" key="10">
    <source>
        <dbReference type="Proteomes" id="UP000012073"/>
    </source>
</evidence>
<keyword evidence="10" id="KW-1185">Reference proteome</keyword>
<dbReference type="Proteomes" id="UP000012073">
    <property type="component" value="Unassembled WGS sequence"/>
</dbReference>
<dbReference type="EC" id="5.1.3.2" evidence="4"/>
<accession>R7Q9V0</accession>
<sequence length="238" mass="25603">MSENIILVTGGAGYIGSHTVLELVQSGHKVVVVDNLDNSSEESLIRVGNITRSGTSSSSATLTRAAPTLPVRSGRIPLASPTISCPTSLRSPSVAGSISPSLAWTIPPPMVLVFATISTLSIWPRDMSPRLIKSRRSLVAFQSTWARVRVSLSWTCSRACRRPVEGSSSTRKLLGEREMSPFCMQIPSLLENFSDGKPNLGSRRRAPIPGVGNQEIPTAMVRLTSVRHFLQIGADRGL</sequence>
<evidence type="ECO:0000256" key="4">
    <source>
        <dbReference type="ARBA" id="ARBA00013189"/>
    </source>
</evidence>
<evidence type="ECO:0000256" key="5">
    <source>
        <dbReference type="ARBA" id="ARBA00023027"/>
    </source>
</evidence>
<dbReference type="Gramene" id="CDF34176">
    <property type="protein sequence ID" value="CDF34176"/>
    <property type="gene ID" value="CHC_T00002686001"/>
</dbReference>
<evidence type="ECO:0000256" key="1">
    <source>
        <dbReference type="ARBA" id="ARBA00000083"/>
    </source>
</evidence>
<dbReference type="InterPro" id="IPR036291">
    <property type="entry name" value="NAD(P)-bd_dom_sf"/>
</dbReference>
<name>R7Q9V0_CHOCR</name>
<comment type="catalytic activity">
    <reaction evidence="1">
        <text>UDP-alpha-D-glucose = UDP-alpha-D-galactose</text>
        <dbReference type="Rhea" id="RHEA:22168"/>
        <dbReference type="ChEBI" id="CHEBI:58885"/>
        <dbReference type="ChEBI" id="CHEBI:66914"/>
        <dbReference type="EC" id="5.1.3.2"/>
    </reaction>
</comment>
<evidence type="ECO:0000256" key="6">
    <source>
        <dbReference type="ARBA" id="ARBA00023144"/>
    </source>
</evidence>
<dbReference type="GO" id="GO:0003978">
    <property type="term" value="F:UDP-glucose 4-epimerase activity"/>
    <property type="evidence" value="ECO:0007669"/>
    <property type="project" value="UniProtKB-EC"/>
</dbReference>
<evidence type="ECO:0000256" key="7">
    <source>
        <dbReference type="ARBA" id="ARBA00023235"/>
    </source>
</evidence>
<dbReference type="STRING" id="2769.R7Q9V0"/>
<dbReference type="OrthoDB" id="783706at2759"/>
<evidence type="ECO:0000313" key="9">
    <source>
        <dbReference type="EMBL" id="CDF34176.1"/>
    </source>
</evidence>
<dbReference type="AlphaFoldDB" id="R7Q9V0"/>
<dbReference type="PANTHER" id="PTHR43725">
    <property type="entry name" value="UDP-GLUCOSE 4-EPIMERASE"/>
    <property type="match status" value="1"/>
</dbReference>
<proteinExistence type="predicted"/>
<dbReference type="PANTHER" id="PTHR43725:SF47">
    <property type="entry name" value="UDP-GLUCOSE 4-EPIMERASE"/>
    <property type="match status" value="1"/>
</dbReference>
<organism evidence="9 10">
    <name type="scientific">Chondrus crispus</name>
    <name type="common">Carrageen Irish moss</name>
    <name type="synonym">Polymorpha crispa</name>
    <dbReference type="NCBI Taxonomy" id="2769"/>
    <lineage>
        <taxon>Eukaryota</taxon>
        <taxon>Rhodophyta</taxon>
        <taxon>Florideophyceae</taxon>
        <taxon>Rhodymeniophycidae</taxon>
        <taxon>Gigartinales</taxon>
        <taxon>Gigartinaceae</taxon>
        <taxon>Chondrus</taxon>
    </lineage>
</organism>
<reference evidence="10" key="1">
    <citation type="journal article" date="2013" name="Proc. Natl. Acad. Sci. U.S.A.">
        <title>Genome structure and metabolic features in the red seaweed Chondrus crispus shed light on evolution of the Archaeplastida.</title>
        <authorList>
            <person name="Collen J."/>
            <person name="Porcel B."/>
            <person name="Carre W."/>
            <person name="Ball S.G."/>
            <person name="Chaparro C."/>
            <person name="Tonon T."/>
            <person name="Barbeyron T."/>
            <person name="Michel G."/>
            <person name="Noel B."/>
            <person name="Valentin K."/>
            <person name="Elias M."/>
            <person name="Artiguenave F."/>
            <person name="Arun A."/>
            <person name="Aury J.M."/>
            <person name="Barbosa-Neto J.F."/>
            <person name="Bothwell J.H."/>
            <person name="Bouget F.Y."/>
            <person name="Brillet L."/>
            <person name="Cabello-Hurtado F."/>
            <person name="Capella-Gutierrez S."/>
            <person name="Charrier B."/>
            <person name="Cladiere L."/>
            <person name="Cock J.M."/>
            <person name="Coelho S.M."/>
            <person name="Colleoni C."/>
            <person name="Czjzek M."/>
            <person name="Da Silva C."/>
            <person name="Delage L."/>
            <person name="Denoeud F."/>
            <person name="Deschamps P."/>
            <person name="Dittami S.M."/>
            <person name="Gabaldon T."/>
            <person name="Gachon C.M."/>
            <person name="Groisillier A."/>
            <person name="Herve C."/>
            <person name="Jabbari K."/>
            <person name="Katinka M."/>
            <person name="Kloareg B."/>
            <person name="Kowalczyk N."/>
            <person name="Labadie K."/>
            <person name="Leblanc C."/>
            <person name="Lopez P.J."/>
            <person name="McLachlan D.H."/>
            <person name="Meslet-Cladiere L."/>
            <person name="Moustafa A."/>
            <person name="Nehr Z."/>
            <person name="Nyvall Collen P."/>
            <person name="Panaud O."/>
            <person name="Partensky F."/>
            <person name="Poulain J."/>
            <person name="Rensing S.A."/>
            <person name="Rousvoal S."/>
            <person name="Samson G."/>
            <person name="Symeonidi A."/>
            <person name="Weissenbach J."/>
            <person name="Zambounis A."/>
            <person name="Wincker P."/>
            <person name="Boyen C."/>
        </authorList>
    </citation>
    <scope>NUCLEOTIDE SEQUENCE [LARGE SCALE GENOMIC DNA]</scope>
    <source>
        <strain evidence="10">cv. Stackhouse</strain>
    </source>
</reference>
<feature type="domain" description="NAD-dependent epimerase/dehydratase" evidence="8">
    <location>
        <begin position="6"/>
        <end position="51"/>
    </location>
</feature>
<dbReference type="GeneID" id="17321700"/>
<dbReference type="GO" id="GO:0005829">
    <property type="term" value="C:cytosol"/>
    <property type="evidence" value="ECO:0007669"/>
    <property type="project" value="TreeGrafter"/>
</dbReference>
<dbReference type="SUPFAM" id="SSF51735">
    <property type="entry name" value="NAD(P)-binding Rossmann-fold domains"/>
    <property type="match status" value="1"/>
</dbReference>
<keyword evidence="6" id="KW-0119">Carbohydrate metabolism</keyword>